<organism evidence="1 2">
    <name type="scientific">Chromobacterium aquaticum</name>
    <dbReference type="NCBI Taxonomy" id="467180"/>
    <lineage>
        <taxon>Bacteria</taxon>
        <taxon>Pseudomonadati</taxon>
        <taxon>Pseudomonadota</taxon>
        <taxon>Betaproteobacteria</taxon>
        <taxon>Neisseriales</taxon>
        <taxon>Chromobacteriaceae</taxon>
        <taxon>Chromobacterium</taxon>
    </lineage>
</organism>
<proteinExistence type="predicted"/>
<name>A0ABV8ZMC4_9NEIS</name>
<accession>A0ABV8ZMC4</accession>
<dbReference type="Proteomes" id="UP001595999">
    <property type="component" value="Unassembled WGS sequence"/>
</dbReference>
<gene>
    <name evidence="1" type="ORF">ACFO0R_04585</name>
</gene>
<evidence type="ECO:0000313" key="1">
    <source>
        <dbReference type="EMBL" id="MFC4488887.1"/>
    </source>
</evidence>
<protein>
    <submittedName>
        <fullName evidence="1">Uncharacterized protein</fullName>
    </submittedName>
</protein>
<comment type="caution">
    <text evidence="1">The sequence shown here is derived from an EMBL/GenBank/DDBJ whole genome shotgun (WGS) entry which is preliminary data.</text>
</comment>
<keyword evidence="2" id="KW-1185">Reference proteome</keyword>
<dbReference type="EMBL" id="JBHSEK010000002">
    <property type="protein sequence ID" value="MFC4488887.1"/>
    <property type="molecule type" value="Genomic_DNA"/>
</dbReference>
<evidence type="ECO:0000313" key="2">
    <source>
        <dbReference type="Proteomes" id="UP001595999"/>
    </source>
</evidence>
<sequence>MEANIKLRSPKALRWMLLAPLALLAAFVIYREAVILTELDRCLDLGGGWHEQQLRCITDAADWEHYLATSPSIPS</sequence>
<dbReference type="RefSeq" id="WP_231462557.1">
    <property type="nucleotide sequence ID" value="NZ_JAJOHW010000077.1"/>
</dbReference>
<reference evidence="2" key="1">
    <citation type="journal article" date="2019" name="Int. J. Syst. Evol. Microbiol.">
        <title>The Global Catalogue of Microorganisms (GCM) 10K type strain sequencing project: providing services to taxonomists for standard genome sequencing and annotation.</title>
        <authorList>
            <consortium name="The Broad Institute Genomics Platform"/>
            <consortium name="The Broad Institute Genome Sequencing Center for Infectious Disease"/>
            <person name="Wu L."/>
            <person name="Ma J."/>
        </authorList>
    </citation>
    <scope>NUCLEOTIDE SEQUENCE [LARGE SCALE GENOMIC DNA]</scope>
    <source>
        <strain evidence="2">CGMCC 4.7608</strain>
    </source>
</reference>